<evidence type="ECO:0000256" key="8">
    <source>
        <dbReference type="ARBA" id="ARBA00023239"/>
    </source>
</evidence>
<comment type="similarity">
    <text evidence="10">Belongs to the adenylyl cyclase class-4/guanylyl cyclase family.</text>
</comment>
<keyword evidence="15" id="KW-1185">Reference proteome</keyword>
<feature type="compositionally biased region" description="Polar residues" evidence="11">
    <location>
        <begin position="664"/>
        <end position="676"/>
    </location>
</feature>
<evidence type="ECO:0000256" key="7">
    <source>
        <dbReference type="ARBA" id="ARBA00023136"/>
    </source>
</evidence>
<evidence type="ECO:0000256" key="5">
    <source>
        <dbReference type="ARBA" id="ARBA00022741"/>
    </source>
</evidence>
<evidence type="ECO:0000256" key="9">
    <source>
        <dbReference type="ARBA" id="ARBA00023293"/>
    </source>
</evidence>
<accession>A0A8J1TRA6</accession>
<dbReference type="InterPro" id="IPR018297">
    <property type="entry name" value="A/G_cyclase_CS"/>
</dbReference>
<dbReference type="Pfam" id="PF00211">
    <property type="entry name" value="Guanylate_cyc"/>
    <property type="match status" value="1"/>
</dbReference>
<evidence type="ECO:0000256" key="11">
    <source>
        <dbReference type="SAM" id="MobiDB-lite"/>
    </source>
</evidence>
<feature type="domain" description="Guanylate cyclase" evidence="13">
    <location>
        <begin position="435"/>
        <end position="569"/>
    </location>
</feature>
<evidence type="ECO:0000256" key="6">
    <source>
        <dbReference type="ARBA" id="ARBA00022989"/>
    </source>
</evidence>
<dbReference type="InterPro" id="IPR050401">
    <property type="entry name" value="Cyclic_nucleotide_synthase"/>
</dbReference>
<dbReference type="Gene3D" id="3.30.70.1230">
    <property type="entry name" value="Nucleotide cyclase"/>
    <property type="match status" value="1"/>
</dbReference>
<feature type="transmembrane region" description="Helical" evidence="12">
    <location>
        <begin position="51"/>
        <end position="71"/>
    </location>
</feature>
<dbReference type="EC" id="4.6.1.2" evidence="2"/>
<gene>
    <name evidence="14" type="ORF">OFUS_LOCUS14920</name>
</gene>
<dbReference type="Pfam" id="PF07701">
    <property type="entry name" value="HNOBA"/>
    <property type="match status" value="1"/>
</dbReference>
<dbReference type="CDD" id="cd07302">
    <property type="entry name" value="CHD"/>
    <property type="match status" value="1"/>
</dbReference>
<feature type="compositionally biased region" description="Polar residues" evidence="11">
    <location>
        <begin position="688"/>
        <end position="697"/>
    </location>
</feature>
<proteinExistence type="inferred from homology"/>
<dbReference type="GO" id="GO:0035556">
    <property type="term" value="P:intracellular signal transduction"/>
    <property type="evidence" value="ECO:0007669"/>
    <property type="project" value="InterPro"/>
</dbReference>
<feature type="transmembrane region" description="Helical" evidence="12">
    <location>
        <begin position="352"/>
        <end position="374"/>
    </location>
</feature>
<dbReference type="EMBL" id="CAIIXF020000007">
    <property type="protein sequence ID" value="CAH1789589.1"/>
    <property type="molecule type" value="Genomic_DNA"/>
</dbReference>
<dbReference type="PROSITE" id="PS50125">
    <property type="entry name" value="GUANYLATE_CYCLASE_2"/>
    <property type="match status" value="1"/>
</dbReference>
<comment type="subcellular location">
    <subcellularLocation>
        <location evidence="1">Membrane</location>
        <topology evidence="1">Single-pass type I membrane protein</topology>
    </subcellularLocation>
</comment>
<dbReference type="SMART" id="SM00044">
    <property type="entry name" value="CYCc"/>
    <property type="match status" value="1"/>
</dbReference>
<keyword evidence="5" id="KW-0547">Nucleotide-binding</keyword>
<evidence type="ECO:0000256" key="4">
    <source>
        <dbReference type="ARBA" id="ARBA00022729"/>
    </source>
</evidence>
<dbReference type="InterPro" id="IPR011645">
    <property type="entry name" value="HNOB_dom_associated"/>
</dbReference>
<keyword evidence="8 10" id="KW-0456">Lyase</keyword>
<dbReference type="Pfam" id="PF08376">
    <property type="entry name" value="NIT"/>
    <property type="match status" value="1"/>
</dbReference>
<dbReference type="InterPro" id="IPR001054">
    <property type="entry name" value="A/G_cyclase"/>
</dbReference>
<evidence type="ECO:0000256" key="1">
    <source>
        <dbReference type="ARBA" id="ARBA00004479"/>
    </source>
</evidence>
<protein>
    <recommendedName>
        <fullName evidence="2">guanylate cyclase</fullName>
        <ecNumber evidence="2">4.6.1.2</ecNumber>
    </recommendedName>
</protein>
<dbReference type="FunFam" id="3.30.70.1230:FF:000030">
    <property type="entry name" value="Si:ch211-215j19.12"/>
    <property type="match status" value="1"/>
</dbReference>
<dbReference type="InterPro" id="IPR029787">
    <property type="entry name" value="Nucleotide_cyclase"/>
</dbReference>
<dbReference type="PANTHER" id="PTHR11920:SF501">
    <property type="entry name" value="GUANYLATE CYCLASE 32E"/>
    <property type="match status" value="1"/>
</dbReference>
<dbReference type="PROSITE" id="PS00452">
    <property type="entry name" value="GUANYLATE_CYCLASE_1"/>
    <property type="match status" value="1"/>
</dbReference>
<reference evidence="14" key="1">
    <citation type="submission" date="2022-03" db="EMBL/GenBank/DDBJ databases">
        <authorList>
            <person name="Martin C."/>
        </authorList>
    </citation>
    <scope>NUCLEOTIDE SEQUENCE</scope>
</reference>
<dbReference type="GO" id="GO:0001653">
    <property type="term" value="F:peptide receptor activity"/>
    <property type="evidence" value="ECO:0007669"/>
    <property type="project" value="TreeGrafter"/>
</dbReference>
<dbReference type="AlphaFoldDB" id="A0A8J1TRA6"/>
<evidence type="ECO:0000313" key="14">
    <source>
        <dbReference type="EMBL" id="CAH1789589.1"/>
    </source>
</evidence>
<sequence>MYKTPSLTTPASSNGSLQSTFTIHLLDAENTESGCCFLVPKSWKKKKEIKMMCLTITPLIVLLILLLWQSVEKVFEINNSNKLGTKLEISVDIGHLIDKLQKEREMCVFYRRRLPLAIKSKLPKIFTDTDNAIEKLKNWPSNLREKSWVFGTKETFRKYIGRHRTALTLWKVTESDDVASNKEIAFYTSILDVFVDYFKRSLEESNYGRRWRALVAYETIIKAKEHLGIATTLGLLFFANGKFQSLNDYLRFAQQANEAESLLIQAKNFSPLVTAVDSQRNITSRQEQSVKQYKNLILSRSLTIDKPTNFSIQMLVTYSEDMDGYSDKVRRIQEDLENHIMAEVIRGTTNGIIGLGLTIVLLVFVVIVTPLICFRILDMTHQIQQCVVSLADKTRELRTEKRRTETLLYQMLPRPVAKQLKRKVGVDAEFFEEATIFFSRITDFHEISARCSPIKIVELLNTLYVEFDKKIEMFDVYKVETIGDCYMVASGLPIRNEDKHCKDIALMALALMSLTFGIEPMDIGIDSRIDYINVRMGIHTGPCVAGVVGTTLPRYCVFGDTVNTAARLESSSLANKIHISSRIHQMLSKVGGFKMKARGVMELKGKGIMSTYWLENHTGSRHLSSSTSLDSKEEYIGDFVGSQFEQIHSPQETCIETGDPFESEMSSTNSGPTSTRQQRHAIVADSGQAETMTPVSE</sequence>
<evidence type="ECO:0000256" key="12">
    <source>
        <dbReference type="SAM" id="Phobius"/>
    </source>
</evidence>
<keyword evidence="9" id="KW-0141">cGMP biosynthesis</keyword>
<dbReference type="GO" id="GO:0000166">
    <property type="term" value="F:nucleotide binding"/>
    <property type="evidence" value="ECO:0007669"/>
    <property type="project" value="UniProtKB-KW"/>
</dbReference>
<name>A0A8J1TRA6_OWEFU</name>
<comment type="caution">
    <text evidence="14">The sequence shown here is derived from an EMBL/GenBank/DDBJ whole genome shotgun (WGS) entry which is preliminary data.</text>
</comment>
<feature type="region of interest" description="Disordered" evidence="11">
    <location>
        <begin position="657"/>
        <end position="697"/>
    </location>
</feature>
<evidence type="ECO:0000313" key="15">
    <source>
        <dbReference type="Proteomes" id="UP000749559"/>
    </source>
</evidence>
<keyword evidence="3 12" id="KW-0812">Transmembrane</keyword>
<dbReference type="GO" id="GO:0007168">
    <property type="term" value="P:receptor guanylyl cyclase signaling pathway"/>
    <property type="evidence" value="ECO:0007669"/>
    <property type="project" value="TreeGrafter"/>
</dbReference>
<dbReference type="SUPFAM" id="SSF55073">
    <property type="entry name" value="Nucleotide cyclase"/>
    <property type="match status" value="1"/>
</dbReference>
<evidence type="ECO:0000256" key="2">
    <source>
        <dbReference type="ARBA" id="ARBA00012202"/>
    </source>
</evidence>
<evidence type="ECO:0000259" key="13">
    <source>
        <dbReference type="PROSITE" id="PS50125"/>
    </source>
</evidence>
<evidence type="ECO:0000256" key="10">
    <source>
        <dbReference type="RuleBase" id="RU000405"/>
    </source>
</evidence>
<dbReference type="GO" id="GO:0004383">
    <property type="term" value="F:guanylate cyclase activity"/>
    <property type="evidence" value="ECO:0007669"/>
    <property type="project" value="UniProtKB-EC"/>
</dbReference>
<keyword evidence="6 12" id="KW-1133">Transmembrane helix</keyword>
<dbReference type="Proteomes" id="UP000749559">
    <property type="component" value="Unassembled WGS sequence"/>
</dbReference>
<dbReference type="GO" id="GO:0005886">
    <property type="term" value="C:plasma membrane"/>
    <property type="evidence" value="ECO:0007669"/>
    <property type="project" value="TreeGrafter"/>
</dbReference>
<organism evidence="14 15">
    <name type="scientific">Owenia fusiformis</name>
    <name type="common">Polychaete worm</name>
    <dbReference type="NCBI Taxonomy" id="6347"/>
    <lineage>
        <taxon>Eukaryota</taxon>
        <taxon>Metazoa</taxon>
        <taxon>Spiralia</taxon>
        <taxon>Lophotrochozoa</taxon>
        <taxon>Annelida</taxon>
        <taxon>Polychaeta</taxon>
        <taxon>Sedentaria</taxon>
        <taxon>Canalipalpata</taxon>
        <taxon>Sabellida</taxon>
        <taxon>Oweniida</taxon>
        <taxon>Oweniidae</taxon>
        <taxon>Owenia</taxon>
    </lineage>
</organism>
<dbReference type="Gene3D" id="6.10.250.780">
    <property type="match status" value="1"/>
</dbReference>
<dbReference type="GO" id="GO:0004016">
    <property type="term" value="F:adenylate cyclase activity"/>
    <property type="evidence" value="ECO:0007669"/>
    <property type="project" value="TreeGrafter"/>
</dbReference>
<keyword evidence="7 12" id="KW-0472">Membrane</keyword>
<dbReference type="OrthoDB" id="1890790at2759"/>
<keyword evidence="4" id="KW-0732">Signal</keyword>
<evidence type="ECO:0000256" key="3">
    <source>
        <dbReference type="ARBA" id="ARBA00022692"/>
    </source>
</evidence>
<dbReference type="PANTHER" id="PTHR11920">
    <property type="entry name" value="GUANYLYL CYCLASE"/>
    <property type="match status" value="1"/>
</dbReference>
<dbReference type="InterPro" id="IPR013587">
    <property type="entry name" value="Nitrate/nitrite_sensing"/>
</dbReference>